<evidence type="ECO:0008006" key="4">
    <source>
        <dbReference type="Google" id="ProtNLM"/>
    </source>
</evidence>
<feature type="region of interest" description="Disordered" evidence="1">
    <location>
        <begin position="132"/>
        <end position="155"/>
    </location>
</feature>
<dbReference type="AlphaFoldDB" id="M1XNS8"/>
<dbReference type="Proteomes" id="UP000011867">
    <property type="component" value="Chromosome"/>
</dbReference>
<gene>
    <name evidence="2" type="ordered locus">Nmlp_1403</name>
</gene>
<name>M1XNS8_NATM8</name>
<feature type="region of interest" description="Disordered" evidence="1">
    <location>
        <begin position="211"/>
        <end position="232"/>
    </location>
</feature>
<dbReference type="HOGENOM" id="CLU_096707_0_0_2"/>
<organism evidence="2 3">
    <name type="scientific">Natronomonas moolapensis (strain DSM 18674 / CECT 7526 / JCM 14361 / 8.8.11)</name>
    <dbReference type="NCBI Taxonomy" id="268739"/>
    <lineage>
        <taxon>Archaea</taxon>
        <taxon>Methanobacteriati</taxon>
        <taxon>Methanobacteriota</taxon>
        <taxon>Stenosarchaea group</taxon>
        <taxon>Halobacteria</taxon>
        <taxon>Halobacteriales</taxon>
        <taxon>Natronomonadaceae</taxon>
        <taxon>Natronomonas</taxon>
    </lineage>
</organism>
<dbReference type="EMBL" id="HF582854">
    <property type="protein sequence ID" value="CCQ35607.1"/>
    <property type="molecule type" value="Genomic_DNA"/>
</dbReference>
<accession>M1XNS8</accession>
<dbReference type="eggNOG" id="arCOG04770">
    <property type="taxonomic scope" value="Archaea"/>
</dbReference>
<reference evidence="2 3" key="1">
    <citation type="journal article" date="2013" name="Genome Announc.">
        <title>Genome of the haloarchaeon Natronomonas moolapensis, a neutrophilic member of a previously haloalkaliphilic genus.</title>
        <authorList>
            <person name="Dyall-Smith M.L."/>
            <person name="Pfeiffer F."/>
            <person name="Oberwinkler T."/>
            <person name="Klee K."/>
            <person name="Rampp M."/>
            <person name="Palm P."/>
            <person name="Gross K."/>
            <person name="Schuster S.C."/>
            <person name="Oesterhelt D."/>
        </authorList>
    </citation>
    <scope>NUCLEOTIDE SEQUENCE [LARGE SCALE GENOMIC DNA]</scope>
    <source>
        <strain evidence="3">DSM 18674 / JCM 14361 / 8.8.11</strain>
    </source>
</reference>
<dbReference type="SUPFAM" id="SSF56801">
    <property type="entry name" value="Acetyl-CoA synthetase-like"/>
    <property type="match status" value="1"/>
</dbReference>
<dbReference type="GeneID" id="14650687"/>
<dbReference type="STRING" id="268739.Nmlp_1403"/>
<evidence type="ECO:0000256" key="1">
    <source>
        <dbReference type="SAM" id="MobiDB-lite"/>
    </source>
</evidence>
<dbReference type="KEGG" id="nmo:Nmlp_1403"/>
<dbReference type="InterPro" id="IPR042099">
    <property type="entry name" value="ANL_N_sf"/>
</dbReference>
<dbReference type="Gene3D" id="3.40.50.12780">
    <property type="entry name" value="N-terminal domain of ligase-like"/>
    <property type="match status" value="1"/>
</dbReference>
<dbReference type="RefSeq" id="WP_015408452.1">
    <property type="nucleotide sequence ID" value="NC_020388.1"/>
</dbReference>
<keyword evidence="3" id="KW-1185">Reference proteome</keyword>
<evidence type="ECO:0000313" key="2">
    <source>
        <dbReference type="EMBL" id="CCQ35607.1"/>
    </source>
</evidence>
<evidence type="ECO:0000313" key="3">
    <source>
        <dbReference type="Proteomes" id="UP000011867"/>
    </source>
</evidence>
<sequence>MDVLGDAIARDRRSDRPALDVPAAGRHYDYRRFCTSAWKTGNFLRLLGVREGVGVAVADDPTAEPVLTLYGAAALGGVVRFGPPAELDDATRALVVPAADLDAHAVGPATKRVVYGDPPSDPAVSYFERDVWSENPTEPPNPPEPSDPLLRTGGKQYSHGEVLSAARSVVDDHGIGPDGTVAVRGSFTSPAVVVAGLVAPVVAGARLSVGPESEGDLVVGGRDDDVGALGLQ</sequence>
<proteinExistence type="predicted"/>
<dbReference type="OrthoDB" id="205088at2157"/>
<protein>
    <recommendedName>
        <fullName evidence="4">Acetyl-CoA synthetase</fullName>
    </recommendedName>
</protein>
<feature type="compositionally biased region" description="Pro residues" evidence="1">
    <location>
        <begin position="137"/>
        <end position="146"/>
    </location>
</feature>